<keyword evidence="25" id="KW-0732">Signal</keyword>
<reference evidence="27 28" key="1">
    <citation type="submission" date="2015-01" db="EMBL/GenBank/DDBJ databases">
        <title>The Genome Sequence of Ochroconis gallopava CBS43764.</title>
        <authorList>
            <consortium name="The Broad Institute Genomics Platform"/>
            <person name="Cuomo C."/>
            <person name="de Hoog S."/>
            <person name="Gorbushina A."/>
            <person name="Stielow B."/>
            <person name="Teixiera M."/>
            <person name="Abouelleil A."/>
            <person name="Chapman S.B."/>
            <person name="Priest M."/>
            <person name="Young S.K."/>
            <person name="Wortman J."/>
            <person name="Nusbaum C."/>
            <person name="Birren B."/>
        </authorList>
    </citation>
    <scope>NUCLEOTIDE SEQUENCE [LARGE SCALE GENOMIC DNA]</scope>
    <source>
        <strain evidence="27 28">CBS 43764</strain>
    </source>
</reference>
<comment type="catalytic activity">
    <reaction evidence="3">
        <text>7,8-dihydroneopterin = 6-hydroxymethyl-7,8-dihydropterin + glycolaldehyde</text>
        <dbReference type="Rhea" id="RHEA:10540"/>
        <dbReference type="ChEBI" id="CHEBI:17001"/>
        <dbReference type="ChEBI" id="CHEBI:17071"/>
        <dbReference type="ChEBI" id="CHEBI:44841"/>
        <dbReference type="EC" id="4.1.2.25"/>
    </reaction>
</comment>
<name>A0A0D1XTR5_9PEZI</name>
<keyword evidence="17" id="KW-0067">ATP-binding</keyword>
<evidence type="ECO:0000256" key="4">
    <source>
        <dbReference type="ARBA" id="ARBA00001946"/>
    </source>
</evidence>
<comment type="catalytic activity">
    <reaction evidence="1">
        <text>(7,8-dihydropterin-6-yl)methyl diphosphate + 4-aminobenzoate = 7,8-dihydropteroate + diphosphate</text>
        <dbReference type="Rhea" id="RHEA:19949"/>
        <dbReference type="ChEBI" id="CHEBI:17836"/>
        <dbReference type="ChEBI" id="CHEBI:17839"/>
        <dbReference type="ChEBI" id="CHEBI:33019"/>
        <dbReference type="ChEBI" id="CHEBI:72950"/>
        <dbReference type="EC" id="2.5.1.15"/>
    </reaction>
</comment>
<dbReference type="VEuPathDB" id="FungiDB:PV09_03323"/>
<evidence type="ECO:0000259" key="26">
    <source>
        <dbReference type="PROSITE" id="PS50972"/>
    </source>
</evidence>
<dbReference type="PROSITE" id="PS50972">
    <property type="entry name" value="PTERIN_BINDING"/>
    <property type="match status" value="1"/>
</dbReference>
<dbReference type="SUPFAM" id="SSF51717">
    <property type="entry name" value="Dihydropteroate synthetase-like"/>
    <property type="match status" value="1"/>
</dbReference>
<evidence type="ECO:0000256" key="16">
    <source>
        <dbReference type="ARBA" id="ARBA00022777"/>
    </source>
</evidence>
<protein>
    <recommendedName>
        <fullName evidence="23">Folic acid synthesis protein FOL1</fullName>
        <ecNumber evidence="10">2.5.1.15</ecNumber>
        <ecNumber evidence="12">2.7.6.3</ecNumber>
        <ecNumber evidence="11">4.1.2.25</ecNumber>
    </recommendedName>
    <alternativeName>
        <fullName evidence="24">Folic acid synthesis protein fol1</fullName>
    </alternativeName>
</protein>
<dbReference type="NCBIfam" id="TIGR01496">
    <property type="entry name" value="DHPS"/>
    <property type="match status" value="1"/>
</dbReference>
<keyword evidence="14" id="KW-0479">Metal-binding</keyword>
<dbReference type="GO" id="GO:0046654">
    <property type="term" value="P:tetrahydrofolate biosynthetic process"/>
    <property type="evidence" value="ECO:0007669"/>
    <property type="project" value="UniProtKB-UniPathway"/>
</dbReference>
<dbReference type="InterPro" id="IPR000550">
    <property type="entry name" value="Hppk"/>
</dbReference>
<evidence type="ECO:0000256" key="18">
    <source>
        <dbReference type="ARBA" id="ARBA00022842"/>
    </source>
</evidence>
<evidence type="ECO:0000256" key="24">
    <source>
        <dbReference type="ARBA" id="ARBA00068111"/>
    </source>
</evidence>
<comment type="cofactor">
    <cofactor evidence="4">
        <name>Mg(2+)</name>
        <dbReference type="ChEBI" id="CHEBI:18420"/>
    </cofactor>
</comment>
<dbReference type="PROSITE" id="PS00794">
    <property type="entry name" value="HPPK"/>
    <property type="match status" value="1"/>
</dbReference>
<dbReference type="InterPro" id="IPR011005">
    <property type="entry name" value="Dihydropteroate_synth-like_sf"/>
</dbReference>
<comment type="pathway">
    <text evidence="7">Cofactor biosynthesis; tetrahydrofolate biosynthesis; 2-amino-4-hydroxy-6-hydroxymethyl-7,8-dihydropteridine diphosphate from 7,8-dihydroneopterin triphosphate: step 4/4.</text>
</comment>
<dbReference type="EC" id="2.5.1.15" evidence="10"/>
<dbReference type="PANTHER" id="PTHR20941">
    <property type="entry name" value="FOLATE SYNTHESIS PROTEINS"/>
    <property type="match status" value="1"/>
</dbReference>
<comment type="similarity">
    <text evidence="8">In the N-terminal section; belongs to the DHNA family.</text>
</comment>
<evidence type="ECO:0000256" key="7">
    <source>
        <dbReference type="ARBA" id="ARBA00005051"/>
    </source>
</evidence>
<dbReference type="GO" id="GO:0005740">
    <property type="term" value="C:mitochondrial envelope"/>
    <property type="evidence" value="ECO:0007669"/>
    <property type="project" value="TreeGrafter"/>
</dbReference>
<evidence type="ECO:0000256" key="25">
    <source>
        <dbReference type="SAM" id="SignalP"/>
    </source>
</evidence>
<comment type="pathway">
    <text evidence="6">Cofactor biosynthesis; tetrahydrofolate biosynthesis; 2-amino-4-hydroxy-6-hydroxymethyl-7,8-dihydropteridine diphosphate from 7,8-dihydroneopterin triphosphate: step 3/4.</text>
</comment>
<dbReference type="CDD" id="cd00739">
    <property type="entry name" value="DHPS"/>
    <property type="match status" value="1"/>
</dbReference>
<evidence type="ECO:0000256" key="14">
    <source>
        <dbReference type="ARBA" id="ARBA00022723"/>
    </source>
</evidence>
<evidence type="ECO:0000256" key="6">
    <source>
        <dbReference type="ARBA" id="ARBA00005013"/>
    </source>
</evidence>
<dbReference type="NCBIfam" id="TIGR01498">
    <property type="entry name" value="folK"/>
    <property type="match status" value="1"/>
</dbReference>
<keyword evidence="18" id="KW-0460">Magnesium</keyword>
<dbReference type="GO" id="GO:0016301">
    <property type="term" value="F:kinase activity"/>
    <property type="evidence" value="ECO:0007669"/>
    <property type="project" value="UniProtKB-KW"/>
</dbReference>
<keyword evidence="20" id="KW-0511">Multifunctional enzyme</keyword>
<dbReference type="OrthoDB" id="615426at2759"/>
<evidence type="ECO:0000313" key="27">
    <source>
        <dbReference type="EMBL" id="KIW06161.1"/>
    </source>
</evidence>
<dbReference type="SUPFAM" id="SSF55083">
    <property type="entry name" value="6-hydroxymethyl-7,8-dihydropterin pyrophosphokinase, HPPK"/>
    <property type="match status" value="1"/>
</dbReference>
<evidence type="ECO:0000256" key="21">
    <source>
        <dbReference type="ARBA" id="ARBA00058009"/>
    </source>
</evidence>
<dbReference type="GO" id="GO:0046656">
    <property type="term" value="P:folic acid biosynthetic process"/>
    <property type="evidence" value="ECO:0007669"/>
    <property type="project" value="UniProtKB-KW"/>
</dbReference>
<dbReference type="InParanoid" id="A0A0D1XTR5"/>
<evidence type="ECO:0000256" key="10">
    <source>
        <dbReference type="ARBA" id="ARBA00012458"/>
    </source>
</evidence>
<dbReference type="AlphaFoldDB" id="A0A0D1XTR5"/>
<dbReference type="STRING" id="253628.A0A0D1XTR5"/>
<accession>A0A0D1XTR5</accession>
<dbReference type="GO" id="GO:0046872">
    <property type="term" value="F:metal ion binding"/>
    <property type="evidence" value="ECO:0007669"/>
    <property type="project" value="UniProtKB-KW"/>
</dbReference>
<dbReference type="HOGENOM" id="CLU_008023_2_1_1"/>
<evidence type="ECO:0000256" key="8">
    <source>
        <dbReference type="ARBA" id="ARBA00009640"/>
    </source>
</evidence>
<evidence type="ECO:0000313" key="28">
    <source>
        <dbReference type="Proteomes" id="UP000053259"/>
    </source>
</evidence>
<dbReference type="FunFam" id="3.20.20.20:FF:000006">
    <property type="entry name" value="Dihydropteroate synthase"/>
    <property type="match status" value="1"/>
</dbReference>
<evidence type="ECO:0000256" key="23">
    <source>
        <dbReference type="ARBA" id="ARBA00067568"/>
    </source>
</evidence>
<gene>
    <name evidence="27" type="ORF">PV09_03323</name>
</gene>
<evidence type="ECO:0000256" key="11">
    <source>
        <dbReference type="ARBA" id="ARBA00013043"/>
    </source>
</evidence>
<dbReference type="GO" id="GO:0005524">
    <property type="term" value="F:ATP binding"/>
    <property type="evidence" value="ECO:0007669"/>
    <property type="project" value="UniProtKB-KW"/>
</dbReference>
<evidence type="ECO:0000256" key="19">
    <source>
        <dbReference type="ARBA" id="ARBA00022909"/>
    </source>
</evidence>
<evidence type="ECO:0000256" key="5">
    <source>
        <dbReference type="ARBA" id="ARBA00004763"/>
    </source>
</evidence>
<feature type="signal peptide" evidence="25">
    <location>
        <begin position="1"/>
        <end position="25"/>
    </location>
</feature>
<dbReference type="GO" id="GO:0004156">
    <property type="term" value="F:dihydropteroate synthase activity"/>
    <property type="evidence" value="ECO:0007669"/>
    <property type="project" value="UniProtKB-EC"/>
</dbReference>
<dbReference type="InterPro" id="IPR000489">
    <property type="entry name" value="Pterin-binding_dom"/>
</dbReference>
<feature type="domain" description="Pterin-binding" evidence="26">
    <location>
        <begin position="342"/>
        <end position="622"/>
    </location>
</feature>
<dbReference type="UniPathway" id="UPA00077">
    <property type="reaction ID" value="UER00155"/>
</dbReference>
<keyword evidence="13" id="KW-0808">Transferase</keyword>
<keyword evidence="19" id="KW-0289">Folate biosynthesis</keyword>
<keyword evidence="28" id="KW-1185">Reference proteome</keyword>
<dbReference type="InterPro" id="IPR035907">
    <property type="entry name" value="Hppk_sf"/>
</dbReference>
<comment type="catalytic activity">
    <reaction evidence="2">
        <text>6-hydroxymethyl-7,8-dihydropterin + ATP = (7,8-dihydropterin-6-yl)methyl diphosphate + AMP + H(+)</text>
        <dbReference type="Rhea" id="RHEA:11412"/>
        <dbReference type="ChEBI" id="CHEBI:15378"/>
        <dbReference type="ChEBI" id="CHEBI:30616"/>
        <dbReference type="ChEBI" id="CHEBI:44841"/>
        <dbReference type="ChEBI" id="CHEBI:72950"/>
        <dbReference type="ChEBI" id="CHEBI:456215"/>
        <dbReference type="EC" id="2.7.6.3"/>
    </reaction>
</comment>
<evidence type="ECO:0000256" key="3">
    <source>
        <dbReference type="ARBA" id="ARBA00001353"/>
    </source>
</evidence>
<evidence type="ECO:0000256" key="13">
    <source>
        <dbReference type="ARBA" id="ARBA00022679"/>
    </source>
</evidence>
<dbReference type="EMBL" id="KN847536">
    <property type="protein sequence ID" value="KIW06161.1"/>
    <property type="molecule type" value="Genomic_DNA"/>
</dbReference>
<dbReference type="FunCoup" id="A0A0D1XTR5">
    <property type="interactions" value="236"/>
</dbReference>
<evidence type="ECO:0000256" key="20">
    <source>
        <dbReference type="ARBA" id="ARBA00023268"/>
    </source>
</evidence>
<comment type="similarity">
    <text evidence="22">In the central section; belongs to the HPPK family.</text>
</comment>
<dbReference type="EC" id="4.1.2.25" evidence="11"/>
<dbReference type="GO" id="GO:0004150">
    <property type="term" value="F:dihydroneopterin aldolase activity"/>
    <property type="evidence" value="ECO:0007669"/>
    <property type="project" value="UniProtKB-EC"/>
</dbReference>
<evidence type="ECO:0000256" key="2">
    <source>
        <dbReference type="ARBA" id="ARBA00000198"/>
    </source>
</evidence>
<dbReference type="PROSITE" id="PS00793">
    <property type="entry name" value="DHPS_2"/>
    <property type="match status" value="1"/>
</dbReference>
<dbReference type="GeneID" id="27311296"/>
<dbReference type="Gene3D" id="3.30.70.560">
    <property type="entry name" value="7,8-Dihydro-6-hydroxymethylpterin-pyrophosphokinase HPPK"/>
    <property type="match status" value="1"/>
</dbReference>
<sequence>MVMFRCATMRKTLLALCRLSSPVKATVAAKCCDARAGCIRPWSSISTQHYWLCRRTYQTTWPPTQNKVTRTSSRKGHFLSTTSILHTDTSQYDGCSCGVRTLSPNVAVSLRAHIPASLREIHTSSTSRTRVTEPFNQHMMKYVIAFGSNMGDRFHWIERACREMEEASIHIYATSGLWQTKAMYVEDQDDFLNGVCMAETFLEPIELMKVLQAIESKMGRVKLLDKGPRNIDLDIILWERGQFRSLEPDLTIPHPLMEERDFVLAPLCQLLPTACAKESSTNSIPETFIHNRNKQPYRVILEHLWNEKMKSGSSPILRPINPCTLLGKAIRPIVPSEASKKTHVMSILNVTPDSFSDGGQHVSDDKSYLHSTILSHLRSGATIIDLGGQSSRPGAPDVSAADEIARLRPALEVLSSLREDPSTPSFAISVDTYRASVAAAAIQAGADIVNDISAGAQDERMLSTVADLGCTYVIMHMRGTPQTMSSRKNTTYDDDLVTTIRDELLDRVIAAENAGIRRWRIILDPGIGFAKTAVQNLEILRRAPEFTSANGRGRVTNGAYRTLDEIPWLFGSSRKGFIGAITGVKEASERTWGTAATVAAAVHGGADIVRVHDVEEMTQVTRMSEAIWRRDIVPAQT</sequence>
<dbReference type="EC" id="2.7.6.3" evidence="12"/>
<proteinExistence type="inferred from homology"/>
<evidence type="ECO:0000256" key="1">
    <source>
        <dbReference type="ARBA" id="ARBA00000012"/>
    </source>
</evidence>
<dbReference type="Pfam" id="PF01288">
    <property type="entry name" value="HPPK"/>
    <property type="match status" value="1"/>
</dbReference>
<dbReference type="Pfam" id="PF00809">
    <property type="entry name" value="Pterin_bind"/>
    <property type="match status" value="1"/>
</dbReference>
<evidence type="ECO:0000256" key="15">
    <source>
        <dbReference type="ARBA" id="ARBA00022741"/>
    </source>
</evidence>
<evidence type="ECO:0000256" key="9">
    <source>
        <dbReference type="ARBA" id="ARBA00009951"/>
    </source>
</evidence>
<dbReference type="InterPro" id="IPR045031">
    <property type="entry name" value="DHP_synth-like"/>
</dbReference>
<dbReference type="InterPro" id="IPR006390">
    <property type="entry name" value="DHP_synth_dom"/>
</dbReference>
<dbReference type="Proteomes" id="UP000053259">
    <property type="component" value="Unassembled WGS sequence"/>
</dbReference>
<keyword evidence="16" id="KW-0418">Kinase</keyword>
<dbReference type="CDD" id="cd00483">
    <property type="entry name" value="HPPK"/>
    <property type="match status" value="1"/>
</dbReference>
<dbReference type="GO" id="GO:0003848">
    <property type="term" value="F:2-amino-4-hydroxy-6-hydroxymethyldihydropteridine diphosphokinase activity"/>
    <property type="evidence" value="ECO:0007669"/>
    <property type="project" value="UniProtKB-EC"/>
</dbReference>
<evidence type="ECO:0000256" key="22">
    <source>
        <dbReference type="ARBA" id="ARBA00061548"/>
    </source>
</evidence>
<dbReference type="PANTHER" id="PTHR20941:SF1">
    <property type="entry name" value="FOLIC ACID SYNTHESIS PROTEIN FOL1"/>
    <property type="match status" value="1"/>
</dbReference>
<comment type="function">
    <text evidence="21">Catalyzes three sequential steps of tetrahydrofolate biosynthesis.</text>
</comment>
<comment type="pathway">
    <text evidence="5">Cofactor biosynthesis; tetrahydrofolate biosynthesis; 7,8-dihydrofolate from 2-amino-4-hydroxy-6-hydroxymethyl-7,8-dihydropteridine diphosphate and 4-aminobenzoate: step 1/2.</text>
</comment>
<dbReference type="Gene3D" id="3.20.20.20">
    <property type="entry name" value="Dihydropteroate synthase-like"/>
    <property type="match status" value="1"/>
</dbReference>
<evidence type="ECO:0000256" key="17">
    <source>
        <dbReference type="ARBA" id="ARBA00022840"/>
    </source>
</evidence>
<comment type="similarity">
    <text evidence="9">In the C-terminal section; belongs to the DHPS family.</text>
</comment>
<organism evidence="27 28">
    <name type="scientific">Verruconis gallopava</name>
    <dbReference type="NCBI Taxonomy" id="253628"/>
    <lineage>
        <taxon>Eukaryota</taxon>
        <taxon>Fungi</taxon>
        <taxon>Dikarya</taxon>
        <taxon>Ascomycota</taxon>
        <taxon>Pezizomycotina</taxon>
        <taxon>Dothideomycetes</taxon>
        <taxon>Pleosporomycetidae</taxon>
        <taxon>Venturiales</taxon>
        <taxon>Sympoventuriaceae</taxon>
        <taxon>Verruconis</taxon>
    </lineage>
</organism>
<feature type="chain" id="PRO_5002246486" description="Folic acid synthesis protein FOL1" evidence="25">
    <location>
        <begin position="26"/>
        <end position="637"/>
    </location>
</feature>
<keyword evidence="15" id="KW-0547">Nucleotide-binding</keyword>
<evidence type="ECO:0000256" key="12">
    <source>
        <dbReference type="ARBA" id="ARBA00013253"/>
    </source>
</evidence>
<dbReference type="RefSeq" id="XP_016216030.1">
    <property type="nucleotide sequence ID" value="XM_016356507.1"/>
</dbReference>